<accession>A0A1I2HPA5</accession>
<name>A0A1I2HPA5_9GAMM</name>
<evidence type="ECO:0000259" key="2">
    <source>
        <dbReference type="PROSITE" id="PS51925"/>
    </source>
</evidence>
<keyword evidence="4" id="KW-1185">Reference proteome</keyword>
<dbReference type="CDD" id="cd10567">
    <property type="entry name" value="SWIB-MDM2_like"/>
    <property type="match status" value="1"/>
</dbReference>
<gene>
    <name evidence="3" type="ORF">SAMN04488120_102116</name>
</gene>
<evidence type="ECO:0000313" key="3">
    <source>
        <dbReference type="EMBL" id="SFF31639.1"/>
    </source>
</evidence>
<dbReference type="OrthoDB" id="680184at2"/>
<evidence type="ECO:0000313" key="4">
    <source>
        <dbReference type="Proteomes" id="UP000199771"/>
    </source>
</evidence>
<reference evidence="3 4" key="1">
    <citation type="submission" date="2016-10" db="EMBL/GenBank/DDBJ databases">
        <authorList>
            <person name="de Groot N.N."/>
        </authorList>
    </citation>
    <scope>NUCLEOTIDE SEQUENCE [LARGE SCALE GENOMIC DNA]</scope>
    <source>
        <strain evidence="3 4">DSM 23609</strain>
    </source>
</reference>
<organism evidence="3 4">
    <name type="scientific">Fontimonas thermophila</name>
    <dbReference type="NCBI Taxonomy" id="1076937"/>
    <lineage>
        <taxon>Bacteria</taxon>
        <taxon>Pseudomonadati</taxon>
        <taxon>Pseudomonadota</taxon>
        <taxon>Gammaproteobacteria</taxon>
        <taxon>Nevskiales</taxon>
        <taxon>Nevskiaceae</taxon>
        <taxon>Fontimonas</taxon>
    </lineage>
</organism>
<dbReference type="RefSeq" id="WP_091531127.1">
    <property type="nucleotide sequence ID" value="NZ_FOOC01000002.1"/>
</dbReference>
<feature type="domain" description="DM2" evidence="2">
    <location>
        <begin position="45"/>
        <end position="122"/>
    </location>
</feature>
<dbReference type="SMART" id="SM00151">
    <property type="entry name" value="SWIB"/>
    <property type="match status" value="1"/>
</dbReference>
<dbReference type="PROSITE" id="PS51925">
    <property type="entry name" value="SWIB_MDM2"/>
    <property type="match status" value="1"/>
</dbReference>
<dbReference type="InterPro" id="IPR019835">
    <property type="entry name" value="SWIB_domain"/>
</dbReference>
<dbReference type="AlphaFoldDB" id="A0A1I2HPA5"/>
<feature type="region of interest" description="Disordered" evidence="1">
    <location>
        <begin position="1"/>
        <end position="50"/>
    </location>
</feature>
<dbReference type="EMBL" id="FOOC01000002">
    <property type="protein sequence ID" value="SFF31639.1"/>
    <property type="molecule type" value="Genomic_DNA"/>
</dbReference>
<sequence>MAKAKKKPAAKKAAKKAPAKKTVKKAAKKAVKKAATKAKRKPNPALMAPMTPSPVLAEIVGTKPQPRGQITKSLWDYIKKNGLQDKTNKRQINADEKLKKLFGGKPFVNMFELTKLVSKHIS</sequence>
<dbReference type="Pfam" id="PF02201">
    <property type="entry name" value="SWIB"/>
    <property type="match status" value="1"/>
</dbReference>
<feature type="compositionally biased region" description="Basic residues" evidence="1">
    <location>
        <begin position="1"/>
        <end position="42"/>
    </location>
</feature>
<dbReference type="InterPro" id="IPR036885">
    <property type="entry name" value="SWIB_MDM2_dom_sf"/>
</dbReference>
<dbReference type="SUPFAM" id="SSF47592">
    <property type="entry name" value="SWIB/MDM2 domain"/>
    <property type="match status" value="1"/>
</dbReference>
<dbReference type="Proteomes" id="UP000199771">
    <property type="component" value="Unassembled WGS sequence"/>
</dbReference>
<protein>
    <submittedName>
        <fullName evidence="3">SWIB/MDM2 domain-containing protein</fullName>
    </submittedName>
</protein>
<dbReference type="STRING" id="1076937.SAMN04488120_102116"/>
<dbReference type="InterPro" id="IPR003121">
    <property type="entry name" value="SWIB_MDM2_domain"/>
</dbReference>
<dbReference type="Gene3D" id="1.10.245.10">
    <property type="entry name" value="SWIB/MDM2 domain"/>
    <property type="match status" value="1"/>
</dbReference>
<proteinExistence type="predicted"/>
<evidence type="ECO:0000256" key="1">
    <source>
        <dbReference type="SAM" id="MobiDB-lite"/>
    </source>
</evidence>
<dbReference type="PANTHER" id="PTHR13844">
    <property type="entry name" value="SWI/SNF-RELATED MATRIX-ASSOCIATED ACTIN-DEPENDENT REGULATOR OF CHROMATIN SUBFAMILY D"/>
    <property type="match status" value="1"/>
</dbReference>